<dbReference type="InParanoid" id="A0A177BZF4"/>
<feature type="compositionally biased region" description="Polar residues" evidence="1">
    <location>
        <begin position="78"/>
        <end position="88"/>
    </location>
</feature>
<dbReference type="EMBL" id="KV441558">
    <property type="protein sequence ID" value="OAG00914.1"/>
    <property type="molecule type" value="Genomic_DNA"/>
</dbReference>
<dbReference type="GeneID" id="28766763"/>
<evidence type="ECO:0000256" key="1">
    <source>
        <dbReference type="SAM" id="MobiDB-lite"/>
    </source>
</evidence>
<dbReference type="RefSeq" id="XP_018031279.1">
    <property type="nucleotide sequence ID" value="XM_018183277.1"/>
</dbReference>
<evidence type="ECO:0000313" key="3">
    <source>
        <dbReference type="Proteomes" id="UP000077069"/>
    </source>
</evidence>
<feature type="compositionally biased region" description="Basic and acidic residues" evidence="1">
    <location>
        <begin position="17"/>
        <end position="30"/>
    </location>
</feature>
<protein>
    <submittedName>
        <fullName evidence="2">Uncharacterized protein</fullName>
    </submittedName>
</protein>
<dbReference type="Proteomes" id="UP000077069">
    <property type="component" value="Unassembled WGS sequence"/>
</dbReference>
<accession>A0A177BZF4</accession>
<evidence type="ECO:0000313" key="2">
    <source>
        <dbReference type="EMBL" id="OAG00914.1"/>
    </source>
</evidence>
<gene>
    <name evidence="2" type="ORF">CC84DRAFT_1221467</name>
</gene>
<keyword evidence="3" id="KW-1185">Reference proteome</keyword>
<feature type="region of interest" description="Disordered" evidence="1">
    <location>
        <begin position="1"/>
        <end position="90"/>
    </location>
</feature>
<dbReference type="AlphaFoldDB" id="A0A177BZF4"/>
<reference evidence="2 3" key="1">
    <citation type="submission" date="2016-05" db="EMBL/GenBank/DDBJ databases">
        <title>Comparative analysis of secretome profiles of manganese(II)-oxidizing ascomycete fungi.</title>
        <authorList>
            <consortium name="DOE Joint Genome Institute"/>
            <person name="Zeiner C.A."/>
            <person name="Purvine S.O."/>
            <person name="Zink E.M."/>
            <person name="Wu S."/>
            <person name="Pasa-Tolic L."/>
            <person name="Chaput D.L."/>
            <person name="Haridas S."/>
            <person name="Grigoriev I.V."/>
            <person name="Santelli C.M."/>
            <person name="Hansel C.M."/>
        </authorList>
    </citation>
    <scope>NUCLEOTIDE SEQUENCE [LARGE SCALE GENOMIC DNA]</scope>
    <source>
        <strain evidence="2 3">AP3s5-JAC2a</strain>
    </source>
</reference>
<sequence>MAPREGGTRKTAPSRDQGNRDSINSRETAHLDVTTPSSTPDPTARRQSPFEISEPAEPQTRTCKNAQPHESSNEDTPRSATPSAGSNADHNELQLVARIQSAIEYAQSPEPHALASHNQFNIAVTDPPSAPLRLLRKCTIATLISSSPTNEWWAGLSPAEIRAGPVRDDEDVKRAEHEVKSKAERRRNSLKTKNGVLKLQKEYMRESLRRQTLHLPMEGAISRKAEEEAMEKYGQEWENLLGELDEEEDDSIGAGERGAVDGMDGEAETEHIDLDGEGESGYTEWLMT</sequence>
<feature type="compositionally biased region" description="Polar residues" evidence="1">
    <location>
        <begin position="59"/>
        <end position="70"/>
    </location>
</feature>
<name>A0A177BZF4_9PLEO</name>
<feature type="region of interest" description="Disordered" evidence="1">
    <location>
        <begin position="246"/>
        <end position="288"/>
    </location>
</feature>
<proteinExistence type="predicted"/>
<organism evidence="2 3">
    <name type="scientific">Paraphaeosphaeria sporulosa</name>
    <dbReference type="NCBI Taxonomy" id="1460663"/>
    <lineage>
        <taxon>Eukaryota</taxon>
        <taxon>Fungi</taxon>
        <taxon>Dikarya</taxon>
        <taxon>Ascomycota</taxon>
        <taxon>Pezizomycotina</taxon>
        <taxon>Dothideomycetes</taxon>
        <taxon>Pleosporomycetidae</taxon>
        <taxon>Pleosporales</taxon>
        <taxon>Massarineae</taxon>
        <taxon>Didymosphaeriaceae</taxon>
        <taxon>Paraphaeosphaeria</taxon>
    </lineage>
</organism>
<dbReference type="OrthoDB" id="3801416at2759"/>